<dbReference type="AlphaFoldDB" id="A0A9D2QH91"/>
<reference evidence="1" key="1">
    <citation type="journal article" date="2021" name="PeerJ">
        <title>Extensive microbial diversity within the chicken gut microbiome revealed by metagenomics and culture.</title>
        <authorList>
            <person name="Gilroy R."/>
            <person name="Ravi A."/>
            <person name="Getino M."/>
            <person name="Pursley I."/>
            <person name="Horton D.L."/>
            <person name="Alikhan N.F."/>
            <person name="Baker D."/>
            <person name="Gharbi K."/>
            <person name="Hall N."/>
            <person name="Watson M."/>
            <person name="Adriaenssens E.M."/>
            <person name="Foster-Nyarko E."/>
            <person name="Jarju S."/>
            <person name="Secka A."/>
            <person name="Antonio M."/>
            <person name="Oren A."/>
            <person name="Chaudhuri R.R."/>
            <person name="La Ragione R."/>
            <person name="Hildebrand F."/>
            <person name="Pallen M.J."/>
        </authorList>
    </citation>
    <scope>NUCLEOTIDE SEQUENCE</scope>
    <source>
        <strain evidence="1">ChiBcec1-1630</strain>
    </source>
</reference>
<proteinExistence type="predicted"/>
<accession>A0A9D2QH91</accession>
<sequence length="145" mass="15891">MDREETMKAAECLRRIDVEGYGLGFHELVAAGAVKAYLCGFPRQEALGMLQTIMKGTILKIPALRKDPALLQATIKGPELIQLVDTAVAAQIDTINKQSAKEGADIRKIAISSLRTIEGKHILENTSPEFLSFLMDCHGALRNKK</sequence>
<dbReference type="EMBL" id="DWVS01000100">
    <property type="protein sequence ID" value="HJC87183.1"/>
    <property type="molecule type" value="Genomic_DNA"/>
</dbReference>
<organism evidence="1 2">
    <name type="scientific">Candidatus Eisenbergiella intestinigallinarum</name>
    <dbReference type="NCBI Taxonomy" id="2838549"/>
    <lineage>
        <taxon>Bacteria</taxon>
        <taxon>Bacillati</taxon>
        <taxon>Bacillota</taxon>
        <taxon>Clostridia</taxon>
        <taxon>Lachnospirales</taxon>
        <taxon>Lachnospiraceae</taxon>
        <taxon>Eisenbergiella</taxon>
    </lineage>
</organism>
<evidence type="ECO:0000313" key="1">
    <source>
        <dbReference type="EMBL" id="HJC87183.1"/>
    </source>
</evidence>
<dbReference type="Proteomes" id="UP000823922">
    <property type="component" value="Unassembled WGS sequence"/>
</dbReference>
<reference evidence="1" key="2">
    <citation type="submission" date="2021-04" db="EMBL/GenBank/DDBJ databases">
        <authorList>
            <person name="Gilroy R."/>
        </authorList>
    </citation>
    <scope>NUCLEOTIDE SEQUENCE</scope>
    <source>
        <strain evidence="1">ChiBcec1-1630</strain>
    </source>
</reference>
<name>A0A9D2QH91_9FIRM</name>
<comment type="caution">
    <text evidence="1">The sequence shown here is derived from an EMBL/GenBank/DDBJ whole genome shotgun (WGS) entry which is preliminary data.</text>
</comment>
<protein>
    <submittedName>
        <fullName evidence="1">Uncharacterized protein</fullName>
    </submittedName>
</protein>
<gene>
    <name evidence="1" type="ORF">H9926_04105</name>
</gene>
<evidence type="ECO:0000313" key="2">
    <source>
        <dbReference type="Proteomes" id="UP000823922"/>
    </source>
</evidence>